<dbReference type="Pfam" id="PF01642">
    <property type="entry name" value="MM_CoA_mutase"/>
    <property type="match status" value="1"/>
</dbReference>
<dbReference type="GO" id="GO:0004494">
    <property type="term" value="F:methylmalonyl-CoA mutase activity"/>
    <property type="evidence" value="ECO:0007669"/>
    <property type="project" value="InterPro"/>
</dbReference>
<keyword evidence="1" id="KW-0413">Isomerase</keyword>
<evidence type="ECO:0000259" key="2">
    <source>
        <dbReference type="Pfam" id="PF01642"/>
    </source>
</evidence>
<protein>
    <recommendedName>
        <fullName evidence="2">Methylmalonyl-CoA mutase alpha/beta chain catalytic domain-containing protein</fullName>
    </recommendedName>
</protein>
<dbReference type="InterPro" id="IPR016176">
    <property type="entry name" value="Cbl-dep_enz_cat"/>
</dbReference>
<evidence type="ECO:0000313" key="3">
    <source>
        <dbReference type="EMBL" id="KKN13217.1"/>
    </source>
</evidence>
<dbReference type="InterPro" id="IPR006099">
    <property type="entry name" value="MeMalonylCoA_mutase_a/b_cat"/>
</dbReference>
<evidence type="ECO:0000256" key="1">
    <source>
        <dbReference type="ARBA" id="ARBA00023235"/>
    </source>
</evidence>
<proteinExistence type="predicted"/>
<dbReference type="GO" id="GO:0031419">
    <property type="term" value="F:cobalamin binding"/>
    <property type="evidence" value="ECO:0007669"/>
    <property type="project" value="InterPro"/>
</dbReference>
<dbReference type="PANTHER" id="PTHR48101">
    <property type="entry name" value="METHYLMALONYL-COA MUTASE, MITOCHONDRIAL-RELATED"/>
    <property type="match status" value="1"/>
</dbReference>
<dbReference type="PANTHER" id="PTHR48101:SF1">
    <property type="entry name" value="METHYLMALONYL-COA MUTASE, LARGE SUBUNIT"/>
    <property type="match status" value="1"/>
</dbReference>
<gene>
    <name evidence="3" type="ORF">LCGC14_1008610</name>
</gene>
<comment type="caution">
    <text evidence="3">The sequence shown here is derived from an EMBL/GenBank/DDBJ whole genome shotgun (WGS) entry which is preliminary data.</text>
</comment>
<dbReference type="NCBIfam" id="TIGR00641">
    <property type="entry name" value="acid_CoA_mut_N"/>
    <property type="match status" value="1"/>
</dbReference>
<sequence>MTEFDKIEQEKMKWQKLSEKIQERQKSFGNLSEIEINRLYTPNDTKDFNYALDLGFPGQFPFTRGAYPNMFRGQLWTMRQFAGLGTAEQTNERYKFLMSHGQTGLSVAFSLHTIYGIEATDQRALGEVGKEGVAIDSLEDMEILFKGIDLSKISTSMTINAPASILLAMYIVTAEKQGHSPEKLRGTIQNDILKEYIAQKSWVFPPEPSMRLIIDTIEYCTKNVPQWYTISISGYHIREAGSTAIQELAFTLADGFAYVEAALERGLNVDDFAPRLSFFFNAHNNFFEEICKYRAARRIWAKRIKNKYGAKKPESMSFFNCSRT</sequence>
<accession>A0A0F9NME4</accession>
<reference evidence="3" key="1">
    <citation type="journal article" date="2015" name="Nature">
        <title>Complex archaea that bridge the gap between prokaryotes and eukaryotes.</title>
        <authorList>
            <person name="Spang A."/>
            <person name="Saw J.H."/>
            <person name="Jorgensen S.L."/>
            <person name="Zaremba-Niedzwiedzka K."/>
            <person name="Martijn J."/>
            <person name="Lind A.E."/>
            <person name="van Eijk R."/>
            <person name="Schleper C."/>
            <person name="Guy L."/>
            <person name="Ettema T.J."/>
        </authorList>
    </citation>
    <scope>NUCLEOTIDE SEQUENCE</scope>
</reference>
<name>A0A0F9NME4_9ZZZZ</name>
<organism evidence="3">
    <name type="scientific">marine sediment metagenome</name>
    <dbReference type="NCBI Taxonomy" id="412755"/>
    <lineage>
        <taxon>unclassified sequences</taxon>
        <taxon>metagenomes</taxon>
        <taxon>ecological metagenomes</taxon>
    </lineage>
</organism>
<dbReference type="AlphaFoldDB" id="A0A0F9NME4"/>
<dbReference type="SUPFAM" id="SSF51703">
    <property type="entry name" value="Cobalamin (vitamin B12)-dependent enzymes"/>
    <property type="match status" value="1"/>
</dbReference>
<dbReference type="Gene3D" id="3.20.20.240">
    <property type="entry name" value="Methylmalonyl-CoA mutase"/>
    <property type="match status" value="1"/>
</dbReference>
<dbReference type="EMBL" id="LAZR01003947">
    <property type="protein sequence ID" value="KKN13217.1"/>
    <property type="molecule type" value="Genomic_DNA"/>
</dbReference>
<feature type="domain" description="Methylmalonyl-CoA mutase alpha/beta chain catalytic" evidence="2">
    <location>
        <begin position="31"/>
        <end position="320"/>
    </location>
</feature>
<dbReference type="InterPro" id="IPR006098">
    <property type="entry name" value="MMCoA_mutase_a_cat"/>
</dbReference>